<dbReference type="AlphaFoldDB" id="A0A5J6MDG4"/>
<keyword evidence="1" id="KW-0479">Metal-binding</keyword>
<dbReference type="GO" id="GO:0016832">
    <property type="term" value="F:aldehyde-lyase activity"/>
    <property type="evidence" value="ECO:0007669"/>
    <property type="project" value="TreeGrafter"/>
</dbReference>
<dbReference type="OrthoDB" id="5291399at2"/>
<sequence length="221" mass="24239">MKHEALRREIVAACINMNARGINQGTSGNISVRVPEGFLITPSGMTYEETRPGDIVVMHLDGTHEGKRKPSSEWRFHRDLMKTRPEVGAVVHTHSMFAATLSCLHLDIPAVHYMIAATGGSKIRCAPYATYGTQETADNALKALKGSLACLLANHGMIVLGPNLKKAMWLAVEVETLAAQYWRALQVGKPKILPDAEIQRVIEKFRGYGQTKEEPVSASCC</sequence>
<keyword evidence="2" id="KW-0456">Lyase</keyword>
<organism evidence="4 5">
    <name type="scientific">Hypericibacter terrae</name>
    <dbReference type="NCBI Taxonomy" id="2602015"/>
    <lineage>
        <taxon>Bacteria</taxon>
        <taxon>Pseudomonadati</taxon>
        <taxon>Pseudomonadota</taxon>
        <taxon>Alphaproteobacteria</taxon>
        <taxon>Rhodospirillales</taxon>
        <taxon>Dongiaceae</taxon>
        <taxon>Hypericibacter</taxon>
    </lineage>
</organism>
<gene>
    <name evidence="4" type="ORF">FRZ44_02870</name>
</gene>
<reference evidence="4 5" key="1">
    <citation type="submission" date="2019-08" db="EMBL/GenBank/DDBJ databases">
        <title>Hyperibacter terrae gen. nov., sp. nov. and Hyperibacter viscosus sp. nov., two new members in the family Rhodospirillaceae isolated from the rhizosphere of Hypericum perforatum.</title>
        <authorList>
            <person name="Noviana Z."/>
        </authorList>
    </citation>
    <scope>NUCLEOTIDE SEQUENCE [LARGE SCALE GENOMIC DNA]</scope>
    <source>
        <strain evidence="4 5">R5913</strain>
    </source>
</reference>
<evidence type="ECO:0000313" key="4">
    <source>
        <dbReference type="EMBL" id="QEX15007.1"/>
    </source>
</evidence>
<dbReference type="GO" id="GO:0046872">
    <property type="term" value="F:metal ion binding"/>
    <property type="evidence" value="ECO:0007669"/>
    <property type="project" value="UniProtKB-KW"/>
</dbReference>
<dbReference type="RefSeq" id="WP_151175506.1">
    <property type="nucleotide sequence ID" value="NZ_CP042906.1"/>
</dbReference>
<dbReference type="GO" id="GO:0005829">
    <property type="term" value="C:cytosol"/>
    <property type="evidence" value="ECO:0007669"/>
    <property type="project" value="TreeGrafter"/>
</dbReference>
<dbReference type="InterPro" id="IPR050197">
    <property type="entry name" value="Aldolase_class_II_sugar_metab"/>
</dbReference>
<feature type="domain" description="Class II aldolase/adducin N-terminal" evidence="3">
    <location>
        <begin position="8"/>
        <end position="182"/>
    </location>
</feature>
<dbReference type="PANTHER" id="PTHR22789">
    <property type="entry name" value="FUCULOSE PHOSPHATE ALDOLASE"/>
    <property type="match status" value="1"/>
</dbReference>
<dbReference type="SUPFAM" id="SSF53639">
    <property type="entry name" value="AraD/HMP-PK domain-like"/>
    <property type="match status" value="1"/>
</dbReference>
<dbReference type="Proteomes" id="UP000326202">
    <property type="component" value="Chromosome"/>
</dbReference>
<evidence type="ECO:0000313" key="5">
    <source>
        <dbReference type="Proteomes" id="UP000326202"/>
    </source>
</evidence>
<proteinExistence type="predicted"/>
<dbReference type="Gene3D" id="3.40.225.10">
    <property type="entry name" value="Class II aldolase/adducin N-terminal domain"/>
    <property type="match status" value="1"/>
</dbReference>
<dbReference type="EMBL" id="CP042906">
    <property type="protein sequence ID" value="QEX15007.1"/>
    <property type="molecule type" value="Genomic_DNA"/>
</dbReference>
<evidence type="ECO:0000256" key="1">
    <source>
        <dbReference type="ARBA" id="ARBA00022723"/>
    </source>
</evidence>
<protein>
    <submittedName>
        <fullName evidence="4">Fuculose phosphate aldolase</fullName>
    </submittedName>
</protein>
<evidence type="ECO:0000259" key="3">
    <source>
        <dbReference type="SMART" id="SM01007"/>
    </source>
</evidence>
<dbReference type="PANTHER" id="PTHR22789:SF0">
    <property type="entry name" value="3-OXO-TETRONATE 4-PHOSPHATE DECARBOXYLASE-RELATED"/>
    <property type="match status" value="1"/>
</dbReference>
<dbReference type="Pfam" id="PF00596">
    <property type="entry name" value="Aldolase_II"/>
    <property type="match status" value="1"/>
</dbReference>
<dbReference type="SMART" id="SM01007">
    <property type="entry name" value="Aldolase_II"/>
    <property type="match status" value="1"/>
</dbReference>
<name>A0A5J6MDG4_9PROT</name>
<dbReference type="InterPro" id="IPR036409">
    <property type="entry name" value="Aldolase_II/adducin_N_sf"/>
</dbReference>
<keyword evidence="5" id="KW-1185">Reference proteome</keyword>
<dbReference type="KEGG" id="htq:FRZ44_02870"/>
<evidence type="ECO:0000256" key="2">
    <source>
        <dbReference type="ARBA" id="ARBA00023239"/>
    </source>
</evidence>
<accession>A0A5J6MDG4</accession>
<dbReference type="GO" id="GO:0019323">
    <property type="term" value="P:pentose catabolic process"/>
    <property type="evidence" value="ECO:0007669"/>
    <property type="project" value="TreeGrafter"/>
</dbReference>
<dbReference type="InterPro" id="IPR001303">
    <property type="entry name" value="Aldolase_II/adducin_N"/>
</dbReference>